<name>A0A6S6WCE8_9PLEO</name>
<feature type="compositionally biased region" description="Basic and acidic residues" evidence="1">
    <location>
        <begin position="395"/>
        <end position="405"/>
    </location>
</feature>
<dbReference type="EMBL" id="HG992985">
    <property type="protein sequence ID" value="CAE7204970.1"/>
    <property type="molecule type" value="Genomic_DNA"/>
</dbReference>
<sequence>MSCNAQLSSPRPSFTPSPPPRSASPSPLRVSPKQRTPKSSPSEPAREDQLQRVYDFLERYSERSLPGSDKNKKFIVSPDDWLSLKDEIFVKGDKISRKNRTWAIDKLYYHYNADANVFEIKMVTSLHEDIRADVASLIREKLDRLAQDDGMAPAVKAIIDAIGYKGQPTIALKEHSSRSPDFVFHSGEYPATFVGEVAHSQDGKEEFGMIAEEYISGTNGSIKTVLGIDIEYRTPETRQNLANIPRAANYQIFRRRIDVEKKEMSVESGELVEFQDAMGVVAPGSQLRLTLADLTQTDTIDLSNFDIEISHQELFKIVSAAEATQAKEDAYKVATPEYTFHSNLQETSMDSQEDYVPELEDGENPKLSDDVTVPVAGDGGGNEPEISGDKRKRGKNDNTDADSRCSARHKTKE</sequence>
<gene>
    <name evidence="2" type="ORF">PTTW11_09194</name>
</gene>
<feature type="region of interest" description="Disordered" evidence="1">
    <location>
        <begin position="1"/>
        <end position="49"/>
    </location>
</feature>
<protein>
    <submittedName>
        <fullName evidence="2">Uncharacterized protein</fullName>
    </submittedName>
</protein>
<accession>A0A6S6WCE8</accession>
<feature type="compositionally biased region" description="Pro residues" evidence="1">
    <location>
        <begin position="13"/>
        <end position="22"/>
    </location>
</feature>
<feature type="compositionally biased region" description="Polar residues" evidence="1">
    <location>
        <begin position="33"/>
        <end position="42"/>
    </location>
</feature>
<feature type="region of interest" description="Disordered" evidence="1">
    <location>
        <begin position="342"/>
        <end position="413"/>
    </location>
</feature>
<dbReference type="AlphaFoldDB" id="A0A6S6WCE8"/>
<feature type="compositionally biased region" description="Acidic residues" evidence="1">
    <location>
        <begin position="351"/>
        <end position="362"/>
    </location>
</feature>
<reference evidence="2" key="1">
    <citation type="submission" date="2021-02" db="EMBL/GenBank/DDBJ databases">
        <authorList>
            <person name="Syme A R."/>
            <person name="Syme A R."/>
            <person name="Moolhuijzen P."/>
        </authorList>
    </citation>
    <scope>NUCLEOTIDE SEQUENCE</scope>
    <source>
        <strain evidence="2">W1-1</strain>
    </source>
</reference>
<evidence type="ECO:0000313" key="3">
    <source>
        <dbReference type="Proteomes" id="UP000472372"/>
    </source>
</evidence>
<organism evidence="2 3">
    <name type="scientific">Pyrenophora teres f. teres</name>
    <dbReference type="NCBI Taxonomy" id="97479"/>
    <lineage>
        <taxon>Eukaryota</taxon>
        <taxon>Fungi</taxon>
        <taxon>Dikarya</taxon>
        <taxon>Ascomycota</taxon>
        <taxon>Pezizomycotina</taxon>
        <taxon>Dothideomycetes</taxon>
        <taxon>Pleosporomycetidae</taxon>
        <taxon>Pleosporales</taxon>
        <taxon>Pleosporineae</taxon>
        <taxon>Pleosporaceae</taxon>
        <taxon>Pyrenophora</taxon>
    </lineage>
</organism>
<proteinExistence type="predicted"/>
<evidence type="ECO:0000256" key="1">
    <source>
        <dbReference type="SAM" id="MobiDB-lite"/>
    </source>
</evidence>
<dbReference type="Proteomes" id="UP000472372">
    <property type="component" value="Chromosome 9"/>
</dbReference>
<evidence type="ECO:0000313" key="2">
    <source>
        <dbReference type="EMBL" id="CAE7204970.1"/>
    </source>
</evidence>